<dbReference type="InterPro" id="IPR009045">
    <property type="entry name" value="Zn_M74/Hedgehog-like"/>
</dbReference>
<proteinExistence type="predicted"/>
<evidence type="ECO:0000313" key="4">
    <source>
        <dbReference type="EMBL" id="MDH8678260.1"/>
    </source>
</evidence>
<gene>
    <name evidence="4" type="ORF">QE109_08880</name>
</gene>
<dbReference type="PROSITE" id="PS51272">
    <property type="entry name" value="SLH"/>
    <property type="match status" value="2"/>
</dbReference>
<comment type="caution">
    <text evidence="4">The sequence shown here is derived from an EMBL/GenBank/DDBJ whole genome shotgun (WGS) entry which is preliminary data.</text>
</comment>
<dbReference type="EMBL" id="JARYZI010000005">
    <property type="protein sequence ID" value="MDH8678260.1"/>
    <property type="molecule type" value="Genomic_DNA"/>
</dbReference>
<evidence type="ECO:0000256" key="2">
    <source>
        <dbReference type="SAM" id="SignalP"/>
    </source>
</evidence>
<protein>
    <submittedName>
        <fullName evidence="4">M15 family metallopeptidase</fullName>
    </submittedName>
</protein>
<feature type="signal peptide" evidence="2">
    <location>
        <begin position="1"/>
        <end position="25"/>
    </location>
</feature>
<keyword evidence="2" id="KW-0732">Signal</keyword>
<sequence>MIKRKRTFSMAVIVMMLLNIFFINASPTFADGKWYDTGIVEAKEWMIIPESIEDESLNGFITRGEFAEVVIRAYLSANGNIDNLHDKKHFSDIIEVYPEVAYQLGIVAGYPNGTYGADDLIKREEIFVMIGKLMSILDLSKVKSDEQNNTQESDVDQKFKTEAAMSFLSERFVDGEKASPWASESIEDLVNSGVVKGGSSGLLSPKSITSRAQAIIMLKTALTKVRYAPTSAQNMSNALKNLEEPKVAIDSNDLKDENATNYFVSRGNFTRSKPMNFDSYMDTNESQDPNSRKYWDHRSLEEIYTPEELLVRLGNNSVKYALVFGSVTAERYQTAVEAAKHMKSISFDVWILNGDGTKSTGRKSITINENIAEIALKVFKDIYEGPEKFPIKNVGCYAWRASSTSEHRWGLAIDINSNENYMIRKDGTVVAGSFWKPGENQYSIKPTGDVVNAFKSNGFTWGGDAWPMSNDYMHFSFLGE</sequence>
<keyword evidence="5" id="KW-1185">Reference proteome</keyword>
<reference evidence="4 5" key="1">
    <citation type="submission" date="2023-04" db="EMBL/GenBank/DDBJ databases">
        <title>Fusibacter bizertensis strain WBS, isolated from littoral bottom sediments of the Arctic seas - biochemical and genomic analysis.</title>
        <authorList>
            <person name="Brioukhanov A.L."/>
        </authorList>
    </citation>
    <scope>NUCLEOTIDE SEQUENCE [LARGE SCALE GENOMIC DNA]</scope>
    <source>
        <strain evidence="4 5">WBS</strain>
    </source>
</reference>
<evidence type="ECO:0000259" key="3">
    <source>
        <dbReference type="PROSITE" id="PS51272"/>
    </source>
</evidence>
<evidence type="ECO:0000256" key="1">
    <source>
        <dbReference type="ARBA" id="ARBA00022737"/>
    </source>
</evidence>
<feature type="domain" description="SLH" evidence="3">
    <location>
        <begin position="81"/>
        <end position="144"/>
    </location>
</feature>
<organism evidence="4 5">
    <name type="scientific">Fusibacter bizertensis</name>
    <dbReference type="NCBI Taxonomy" id="1488331"/>
    <lineage>
        <taxon>Bacteria</taxon>
        <taxon>Bacillati</taxon>
        <taxon>Bacillota</taxon>
        <taxon>Clostridia</taxon>
        <taxon>Eubacteriales</taxon>
        <taxon>Eubacteriales Family XII. Incertae Sedis</taxon>
        <taxon>Fusibacter</taxon>
    </lineage>
</organism>
<feature type="chain" id="PRO_5045958429" evidence="2">
    <location>
        <begin position="26"/>
        <end position="480"/>
    </location>
</feature>
<name>A0ABT6NCV4_9FIRM</name>
<dbReference type="Pfam" id="PF13539">
    <property type="entry name" value="Peptidase_M15_4"/>
    <property type="match status" value="1"/>
</dbReference>
<dbReference type="RefSeq" id="WP_281094101.1">
    <property type="nucleotide sequence ID" value="NZ_JARYZI010000005.1"/>
</dbReference>
<feature type="domain" description="SLH" evidence="3">
    <location>
        <begin position="169"/>
        <end position="232"/>
    </location>
</feature>
<accession>A0ABT6NCV4</accession>
<dbReference type="Gene3D" id="3.30.1380.10">
    <property type="match status" value="1"/>
</dbReference>
<keyword evidence="1" id="KW-0677">Repeat</keyword>
<dbReference type="SUPFAM" id="SSF55166">
    <property type="entry name" value="Hedgehog/DD-peptidase"/>
    <property type="match status" value="1"/>
</dbReference>
<dbReference type="InterPro" id="IPR001119">
    <property type="entry name" value="SLH_dom"/>
</dbReference>
<dbReference type="Proteomes" id="UP001158045">
    <property type="component" value="Unassembled WGS sequence"/>
</dbReference>
<evidence type="ECO:0000313" key="5">
    <source>
        <dbReference type="Proteomes" id="UP001158045"/>
    </source>
</evidence>
<dbReference type="InterPro" id="IPR039561">
    <property type="entry name" value="Peptidase_M15C"/>
</dbReference>
<dbReference type="Pfam" id="PF00395">
    <property type="entry name" value="SLH"/>
    <property type="match status" value="2"/>
</dbReference>